<evidence type="ECO:0000256" key="7">
    <source>
        <dbReference type="RuleBase" id="RU363032"/>
    </source>
</evidence>
<organism evidence="10 11">
    <name type="scientific">Vreelandella olivaria</name>
    <dbReference type="NCBI Taxonomy" id="390919"/>
    <lineage>
        <taxon>Bacteria</taxon>
        <taxon>Pseudomonadati</taxon>
        <taxon>Pseudomonadota</taxon>
        <taxon>Gammaproteobacteria</taxon>
        <taxon>Oceanospirillales</taxon>
        <taxon>Halomonadaceae</taxon>
        <taxon>Vreelandella</taxon>
    </lineage>
</organism>
<feature type="transmembrane region" description="Helical" evidence="7">
    <location>
        <begin position="12"/>
        <end position="33"/>
    </location>
</feature>
<feature type="transmembrane region" description="Helical" evidence="7">
    <location>
        <begin position="112"/>
        <end position="137"/>
    </location>
</feature>
<accession>A0ABM7GPI7</accession>
<dbReference type="Gene3D" id="1.10.3720.10">
    <property type="entry name" value="MetI-like"/>
    <property type="match status" value="2"/>
</dbReference>
<keyword evidence="2 7" id="KW-0812">Transmembrane</keyword>
<keyword evidence="7" id="KW-0813">Transport</keyword>
<dbReference type="Gene3D" id="3.40.50.300">
    <property type="entry name" value="P-loop containing nucleotide triphosphate hydrolases"/>
    <property type="match status" value="1"/>
</dbReference>
<feature type="domain" description="ABC transmembrane type-1" evidence="9">
    <location>
        <begin position="1"/>
        <end position="138"/>
    </location>
</feature>
<evidence type="ECO:0000256" key="4">
    <source>
        <dbReference type="ARBA" id="ARBA00022840"/>
    </source>
</evidence>
<dbReference type="InterPro" id="IPR003593">
    <property type="entry name" value="AAA+_ATPase"/>
</dbReference>
<dbReference type="PANTHER" id="PTHR43875:SF1">
    <property type="entry name" value="OSMOPROTECTIVE COMPOUNDS UPTAKE ATP-BINDING PROTEIN GGTA"/>
    <property type="match status" value="1"/>
</dbReference>
<evidence type="ECO:0000256" key="2">
    <source>
        <dbReference type="ARBA" id="ARBA00022692"/>
    </source>
</evidence>
<dbReference type="PANTHER" id="PTHR43875">
    <property type="entry name" value="MALTODEXTRIN IMPORT ATP-BINDING PROTEIN MSMX"/>
    <property type="match status" value="1"/>
</dbReference>
<gene>
    <name evidence="10" type="ORF">HORIV_60310</name>
</gene>
<evidence type="ECO:0000313" key="10">
    <source>
        <dbReference type="EMBL" id="BBI53610.1"/>
    </source>
</evidence>
<dbReference type="InterPro" id="IPR035906">
    <property type="entry name" value="MetI-like_sf"/>
</dbReference>
<dbReference type="Pfam" id="PF00005">
    <property type="entry name" value="ABC_tran"/>
    <property type="match status" value="1"/>
</dbReference>
<dbReference type="InterPro" id="IPR027417">
    <property type="entry name" value="P-loop_NTPase"/>
</dbReference>
<feature type="domain" description="ABC transporter" evidence="8">
    <location>
        <begin position="440"/>
        <end position="674"/>
    </location>
</feature>
<feature type="transmembrane region" description="Helical" evidence="7">
    <location>
        <begin position="289"/>
        <end position="311"/>
    </location>
</feature>
<protein>
    <submittedName>
        <fullName evidence="10">Uncharacterized protein</fullName>
    </submittedName>
</protein>
<evidence type="ECO:0000256" key="6">
    <source>
        <dbReference type="ARBA" id="ARBA00023136"/>
    </source>
</evidence>
<dbReference type="PROSITE" id="PS50928">
    <property type="entry name" value="ABC_TM1"/>
    <property type="match status" value="2"/>
</dbReference>
<comment type="subcellular location">
    <subcellularLocation>
        <location evidence="1 7">Cell membrane</location>
        <topology evidence="1 7">Multi-pass membrane protein</topology>
    </subcellularLocation>
</comment>
<name>A0ABM7GPI7_9GAMM</name>
<dbReference type="PROSITE" id="PS00211">
    <property type="entry name" value="ABC_TRANSPORTER_1"/>
    <property type="match status" value="1"/>
</dbReference>
<proteinExistence type="inferred from homology"/>
<dbReference type="InterPro" id="IPR047641">
    <property type="entry name" value="ABC_transpr_MalK/UgpC-like"/>
</dbReference>
<evidence type="ECO:0000313" key="11">
    <source>
        <dbReference type="Proteomes" id="UP000289555"/>
    </source>
</evidence>
<evidence type="ECO:0000256" key="1">
    <source>
        <dbReference type="ARBA" id="ARBA00004651"/>
    </source>
</evidence>
<dbReference type="InterPro" id="IPR017871">
    <property type="entry name" value="ABC_transporter-like_CS"/>
</dbReference>
<dbReference type="SMART" id="SM00382">
    <property type="entry name" value="AAA"/>
    <property type="match status" value="1"/>
</dbReference>
<dbReference type="EMBL" id="AP019416">
    <property type="protein sequence ID" value="BBI53610.1"/>
    <property type="molecule type" value="Genomic_DNA"/>
</dbReference>
<feature type="transmembrane region" description="Helical" evidence="7">
    <location>
        <begin position="259"/>
        <end position="283"/>
    </location>
</feature>
<keyword evidence="3" id="KW-0547">Nucleotide-binding</keyword>
<evidence type="ECO:0000259" key="8">
    <source>
        <dbReference type="PROSITE" id="PS50893"/>
    </source>
</evidence>
<dbReference type="CDD" id="cd06261">
    <property type="entry name" value="TM_PBP2"/>
    <property type="match status" value="2"/>
</dbReference>
<evidence type="ECO:0000256" key="3">
    <source>
        <dbReference type="ARBA" id="ARBA00022741"/>
    </source>
</evidence>
<evidence type="ECO:0000259" key="9">
    <source>
        <dbReference type="PROSITE" id="PS50928"/>
    </source>
</evidence>
<dbReference type="SUPFAM" id="SSF161098">
    <property type="entry name" value="MetI-like"/>
    <property type="match status" value="2"/>
</dbReference>
<dbReference type="InterPro" id="IPR003439">
    <property type="entry name" value="ABC_transporter-like_ATP-bd"/>
</dbReference>
<feature type="transmembrane region" description="Helical" evidence="7">
    <location>
        <begin position="78"/>
        <end position="100"/>
    </location>
</feature>
<dbReference type="InterPro" id="IPR000515">
    <property type="entry name" value="MetI-like"/>
</dbReference>
<comment type="similarity">
    <text evidence="7">Belongs to the binding-protein-dependent transport system permease family.</text>
</comment>
<evidence type="ECO:0000256" key="5">
    <source>
        <dbReference type="ARBA" id="ARBA00022989"/>
    </source>
</evidence>
<reference evidence="11" key="1">
    <citation type="journal article" date="2019" name="Microbiol. Resour. Announc.">
        <title>Complete Genome Sequence of Halomonas olivaria, a Moderately Halophilic Bacterium Isolated from Olive Processing Effluents, Obtained by Nanopore Sequencing.</title>
        <authorList>
            <person name="Nagata S."/>
            <person name="Ii K.M."/>
            <person name="Tsukimi T."/>
            <person name="Miura M.C."/>
            <person name="Galipon J."/>
            <person name="Arakawa K."/>
        </authorList>
    </citation>
    <scope>NUCLEOTIDE SEQUENCE [LARGE SCALE GENOMIC DNA]</scope>
    <source>
        <strain evidence="11">TYRC17</strain>
    </source>
</reference>
<dbReference type="PROSITE" id="PS50893">
    <property type="entry name" value="ABC_TRANSPORTER_2"/>
    <property type="match status" value="1"/>
</dbReference>
<dbReference type="Proteomes" id="UP000289555">
    <property type="component" value="Chromosome"/>
</dbReference>
<feature type="transmembrane region" description="Helical" evidence="7">
    <location>
        <begin position="172"/>
        <end position="193"/>
    </location>
</feature>
<sequence length="741" mass="79240">MAPPLGSPQPLYSAEGIALLLGIQSAPLVFLALRTSLLSLPRELIEAARISGAKQTQVWGHIILPVTRSGMIAGGAMAFISSLGNFGIPAMLGIPAGYYVLPTLIYQRMANFGTGVLAEMAALSLLIGLLALAGVALQQQLMNRSRFGLGGHSGRSHDFTLGRWRAPVTATLIGILLIILVAPLLALVISSLVPAMGVPLNAETVTLNAYAEVVGRQGATWRAVNNSLWLAGSAAVVLMLLSLPLAYRLQRLPERWRGVVLSAIEIPYALPGVVLAIACILLFVRPLPIINVALYGTLGLIFIAYLARFLVVCVKPVAASLAQLDPSLEEAAQLAGAGPWRRLGSIILPLVAPALFAGGLLVFLLAVNELTVSALLWSAGNENPRRTDFQPRRRRRKRAGVGGVSAGGGYGRLVDADTQFTGAAVTQRSHSMAELATSGLTIDRVTKRFGEQTAVDALSLTINPGEFVALLGPSGCGKTTMLRMLAGFETVNDGTIQLANRTLASADTHMPPEQRNMAMVFQSYALWPHMSVADNVGYPVKLRGLRGAAYHQKVNQALALVELDAYADRMPQALSGGQRQRVALARCLVSDPSVVLLDEPLANLDRHLRATMEHSFRDFHRRTGATLVYVTHDQTEAMALADKIAVMKAGKLVQWGAPETLYRQPRTAWVAGFIGQGSQLKVAAGHPGKCLEGATLMRGLNAIASERTKACWCALSISRSAQHPHPPQLTLITSLSHRWRA</sequence>
<dbReference type="Pfam" id="PF00528">
    <property type="entry name" value="BPD_transp_1"/>
    <property type="match status" value="2"/>
</dbReference>
<keyword evidence="11" id="KW-1185">Reference proteome</keyword>
<feature type="transmembrane region" description="Helical" evidence="7">
    <location>
        <begin position="346"/>
        <end position="367"/>
    </location>
</feature>
<feature type="domain" description="ABC transmembrane type-1" evidence="9">
    <location>
        <begin position="224"/>
        <end position="446"/>
    </location>
</feature>
<keyword evidence="6 7" id="KW-0472">Membrane</keyword>
<keyword evidence="5 7" id="KW-1133">Transmembrane helix</keyword>
<keyword evidence="4" id="KW-0067">ATP-binding</keyword>
<dbReference type="SUPFAM" id="SSF52540">
    <property type="entry name" value="P-loop containing nucleoside triphosphate hydrolases"/>
    <property type="match status" value="1"/>
</dbReference>
<feature type="transmembrane region" description="Helical" evidence="7">
    <location>
        <begin position="228"/>
        <end position="247"/>
    </location>
</feature>